<evidence type="ECO:0000256" key="2">
    <source>
        <dbReference type="ARBA" id="ARBA00022692"/>
    </source>
</evidence>
<keyword evidence="2" id="KW-0812">Transmembrane</keyword>
<comment type="subcellular location">
    <subcellularLocation>
        <location evidence="1">Membrane</location>
        <topology evidence="1">Single-pass membrane protein</topology>
    </subcellularLocation>
</comment>
<reference evidence="4 5" key="1">
    <citation type="submission" date="2018-05" db="EMBL/GenBank/DDBJ databases">
        <title>Reference genomes for bee gut microbiota database.</title>
        <authorList>
            <person name="Ellegaard K.M."/>
        </authorList>
    </citation>
    <scope>NUCLEOTIDE SEQUENCE [LARGE SCALE GENOMIC DNA]</scope>
    <source>
        <strain evidence="4 5">ESL0284</strain>
    </source>
</reference>
<evidence type="ECO:0000313" key="5">
    <source>
        <dbReference type="Proteomes" id="UP000247565"/>
    </source>
</evidence>
<proteinExistence type="predicted"/>
<dbReference type="Proteomes" id="UP000247565">
    <property type="component" value="Unassembled WGS sequence"/>
</dbReference>
<evidence type="ECO:0000313" key="4">
    <source>
        <dbReference type="EMBL" id="PXZ00337.1"/>
    </source>
</evidence>
<dbReference type="OrthoDB" id="1997677at2"/>
<dbReference type="AlphaFoldDB" id="A0A318N0N4"/>
<dbReference type="SUPFAM" id="SSF53448">
    <property type="entry name" value="Nucleotide-diphospho-sugar transferases"/>
    <property type="match status" value="1"/>
</dbReference>
<dbReference type="GO" id="GO:0005737">
    <property type="term" value="C:cytoplasm"/>
    <property type="evidence" value="ECO:0007669"/>
    <property type="project" value="TreeGrafter"/>
</dbReference>
<keyword evidence="5" id="KW-1185">Reference proteome</keyword>
<dbReference type="PANTHER" id="PTHR21461:SF69">
    <property type="entry name" value="GLYCOSYLTRANSFERASE FAMILY 92 PROTEIN"/>
    <property type="match status" value="1"/>
</dbReference>
<evidence type="ECO:0000256" key="3">
    <source>
        <dbReference type="ARBA" id="ARBA00022989"/>
    </source>
</evidence>
<organism evidence="4 5">
    <name type="scientific">Commensalibacter melissae</name>
    <dbReference type="NCBI Taxonomy" id="2070537"/>
    <lineage>
        <taxon>Bacteria</taxon>
        <taxon>Pseudomonadati</taxon>
        <taxon>Pseudomonadota</taxon>
        <taxon>Alphaproteobacteria</taxon>
        <taxon>Acetobacterales</taxon>
        <taxon>Acetobacteraceae</taxon>
    </lineage>
</organism>
<keyword evidence="3" id="KW-1133">Transmembrane helix</keyword>
<accession>A0A318N0N4</accession>
<dbReference type="Gene3D" id="3.90.550.10">
    <property type="entry name" value="Spore Coat Polysaccharide Biosynthesis Protein SpsA, Chain A"/>
    <property type="match status" value="1"/>
</dbReference>
<keyword evidence="3" id="KW-0472">Membrane</keyword>
<comment type="caution">
    <text evidence="4">The sequence shown here is derived from an EMBL/GenBank/DDBJ whole genome shotgun (WGS) entry which is preliminary data.</text>
</comment>
<dbReference type="Pfam" id="PF13704">
    <property type="entry name" value="Glyco_tranf_2_4"/>
    <property type="match status" value="1"/>
</dbReference>
<dbReference type="InterPro" id="IPR029044">
    <property type="entry name" value="Nucleotide-diphossugar_trans"/>
</dbReference>
<dbReference type="GO" id="GO:0016020">
    <property type="term" value="C:membrane"/>
    <property type="evidence" value="ECO:0007669"/>
    <property type="project" value="UniProtKB-SubCell"/>
</dbReference>
<protein>
    <submittedName>
        <fullName evidence="4">Uncharacterized protein</fullName>
    </submittedName>
</protein>
<dbReference type="GO" id="GO:0016757">
    <property type="term" value="F:glycosyltransferase activity"/>
    <property type="evidence" value="ECO:0007669"/>
    <property type="project" value="TreeGrafter"/>
</dbReference>
<dbReference type="PANTHER" id="PTHR21461">
    <property type="entry name" value="GLYCOSYLTRANSFERASE FAMILY 92 PROTEIN"/>
    <property type="match status" value="1"/>
</dbReference>
<dbReference type="EMBL" id="QGLT01000003">
    <property type="protein sequence ID" value="PXZ00337.1"/>
    <property type="molecule type" value="Genomic_DNA"/>
</dbReference>
<evidence type="ECO:0000256" key="1">
    <source>
        <dbReference type="ARBA" id="ARBA00004167"/>
    </source>
</evidence>
<gene>
    <name evidence="4" type="ORF">DK869_06840</name>
</gene>
<name>A0A318N0N4_9PROT</name>
<dbReference type="RefSeq" id="WP_110439260.1">
    <property type="nucleotide sequence ID" value="NZ_CP046393.1"/>
</dbReference>
<sequence>MKICLALFLKNENPNILSWISWHLAIGIDKFFIYDDHSTDGTYEILKTVSNIYNIEIELTNPANMPYFYDRQANAFEDACRKALDQEYDWIGFLDADEYVSLEHDLSIQDFLEKFSNYNGVSLNWRIYGNSDRVLKSKIPTYEAYTKHCDKNFSDTLLTKCFIRPKDYSFEYTNPHHFKTVPQNYANAYGESIQDKRADSDTVIWNNACINHYINRSMEDYIIRIQNRLNTDLINSEGRWKHFNRNDIEHQERKDFIKKANEILVTLKQECVYRYIFEITGSFNKKKSNNKQTSCFSLCSTKERYLALHMREGYLFNFEDIQNMIPIYGIIYNHKPNLIYLFYKESNSISTIPFIIKFLNKFSSTYQFSIQPVNDTPYYSLQTPYSKKFMSLNPESGFFGDVDANRNICKEWEYLQLKSKDLEINFNVSPDSVHDLYSFYNYLYQNSEDITYADFILAYNLLSKKEQSKIHIQNVGKIISWL</sequence>